<protein>
    <submittedName>
        <fullName evidence="3">Uncharacterized protein</fullName>
    </submittedName>
</protein>
<keyword evidence="1" id="KW-0175">Coiled coil</keyword>
<dbReference type="EMBL" id="BNEA01000010">
    <property type="protein sequence ID" value="GHI52774.1"/>
    <property type="molecule type" value="Genomic_DNA"/>
</dbReference>
<evidence type="ECO:0000256" key="2">
    <source>
        <dbReference type="SAM" id="MobiDB-lite"/>
    </source>
</evidence>
<evidence type="ECO:0000256" key="1">
    <source>
        <dbReference type="SAM" id="Coils"/>
    </source>
</evidence>
<dbReference type="Proteomes" id="UP000646738">
    <property type="component" value="Unassembled WGS sequence"/>
</dbReference>
<feature type="compositionally biased region" description="Basic and acidic residues" evidence="2">
    <location>
        <begin position="61"/>
        <end position="86"/>
    </location>
</feature>
<feature type="coiled-coil region" evidence="1">
    <location>
        <begin position="203"/>
        <end position="286"/>
    </location>
</feature>
<accession>A0ABQ3RA94</accession>
<organism evidence="3 4">
    <name type="scientific">Streptomyces rubradiris</name>
    <name type="common">Streptomyces achromogenes subsp. rubradiris</name>
    <dbReference type="NCBI Taxonomy" id="285531"/>
    <lineage>
        <taxon>Bacteria</taxon>
        <taxon>Bacillati</taxon>
        <taxon>Actinomycetota</taxon>
        <taxon>Actinomycetes</taxon>
        <taxon>Kitasatosporales</taxon>
        <taxon>Streptomycetaceae</taxon>
        <taxon>Streptomyces</taxon>
    </lineage>
</organism>
<dbReference type="RefSeq" id="WP_189998261.1">
    <property type="nucleotide sequence ID" value="NZ_BNCB01000020.1"/>
</dbReference>
<gene>
    <name evidence="3" type="ORF">Srubr_26200</name>
</gene>
<reference evidence="4" key="1">
    <citation type="submission" date="2023-07" db="EMBL/GenBank/DDBJ databases">
        <title>Whole genome shotgun sequence of Streptomyces achromogenes subsp. rubradiris NBRC 14000.</title>
        <authorList>
            <person name="Komaki H."/>
            <person name="Tamura T."/>
        </authorList>
    </citation>
    <scope>NUCLEOTIDE SEQUENCE [LARGE SCALE GENOMIC DNA]</scope>
    <source>
        <strain evidence="4">NBRC 14000</strain>
    </source>
</reference>
<feature type="compositionally biased region" description="Low complexity" evidence="2">
    <location>
        <begin position="319"/>
        <end position="336"/>
    </location>
</feature>
<evidence type="ECO:0000313" key="4">
    <source>
        <dbReference type="Proteomes" id="UP000646738"/>
    </source>
</evidence>
<sequence>MPELTDATAASGAGAPGLERKFAGHAGAAADCRYPDCTEERETPAKGRPGPPPEFCPTHNNRRDKQYAYRQEKKTKAEAAARRMAEETGGSGPTPDPLPVVLARRAREQSVLADLLPRVAAALNTIIAGEQAAADTDAVAAHVAAVDQAAAIRVEEAETARAVAEKAAAAARTAAEASARAAAEANLERDAAVRDAATALGEAAEADQRADTATGALRQLTQDYLALTEQAGRLEGELTVLRPRLDEQAGRIMVLEGELRTANADLATARERADGLQRHLVDLDRDRNAERARHSQALAELLQQLTQLTPQDATLSVLSASPPAAAEAEETGQPAEPDVPEGQMDMFPLGPAGQPLTGPSDPSGAAAEPSPLEPSPRPDRATAGSEELNGADELPVAIEDLGLQAGSGWCMVSYLSSGDAWTVLRDGQRAGTVTPERAITGRRSILGWSAREQTMSARERTMRPTKGRYFSNRDIAAKAVIKASLRQQPEPTTAVPAWWAALTEQTATAVARAAAPLATASAGRSEHLALFTPALRHAALRLAVRAPHEGDLAQLQTISESVLSRSKEGTRLVAALRAAAVASETTALGTLDGRVWTLEPDLEHPNVLIVCADGQPVGTLAPTSANPGGRCTATHRRRTLRPATGRTFLDRDAAFHAVIAAERDHRPLPALDHPAWHRIQPGFRGTLFSAARTAKDLKNFHSQLEPIEYRRAITNALVEARRNINTPVEPEHLAVLLDAPREDLGPKQSARADRLYEVLQRIRDDLLTQSVRGEADPA</sequence>
<feature type="compositionally biased region" description="Basic and acidic residues" evidence="2">
    <location>
        <begin position="33"/>
        <end position="45"/>
    </location>
</feature>
<feature type="region of interest" description="Disordered" evidence="2">
    <location>
        <begin position="29"/>
        <end position="97"/>
    </location>
</feature>
<name>A0ABQ3RA94_STRRR</name>
<feature type="region of interest" description="Disordered" evidence="2">
    <location>
        <begin position="319"/>
        <end position="392"/>
    </location>
</feature>
<evidence type="ECO:0000313" key="3">
    <source>
        <dbReference type="EMBL" id="GHI52774.1"/>
    </source>
</evidence>
<comment type="caution">
    <text evidence="3">The sequence shown here is derived from an EMBL/GenBank/DDBJ whole genome shotgun (WGS) entry which is preliminary data.</text>
</comment>
<proteinExistence type="predicted"/>
<keyword evidence="4" id="KW-1185">Reference proteome</keyword>